<dbReference type="AlphaFoldDB" id="A0A1M6B5G3"/>
<feature type="region of interest" description="Disordered" evidence="1">
    <location>
        <begin position="253"/>
        <end position="276"/>
    </location>
</feature>
<dbReference type="STRING" id="198092.SAMN02745194_00369"/>
<dbReference type="OrthoDB" id="148175at2"/>
<evidence type="ECO:0000313" key="4">
    <source>
        <dbReference type="Proteomes" id="UP000184387"/>
    </source>
</evidence>
<proteinExistence type="predicted"/>
<feature type="domain" description="Methyltransferase type 11" evidence="2">
    <location>
        <begin position="80"/>
        <end position="156"/>
    </location>
</feature>
<dbReference type="Gene3D" id="3.40.50.150">
    <property type="entry name" value="Vaccinia Virus protein VP39"/>
    <property type="match status" value="1"/>
</dbReference>
<dbReference type="Pfam" id="PF08241">
    <property type="entry name" value="Methyltransf_11"/>
    <property type="match status" value="1"/>
</dbReference>
<evidence type="ECO:0000259" key="2">
    <source>
        <dbReference type="Pfam" id="PF08241"/>
    </source>
</evidence>
<keyword evidence="3" id="KW-0808">Transferase</keyword>
<dbReference type="RefSeq" id="WP_073130782.1">
    <property type="nucleotide sequence ID" value="NZ_FQZF01000002.1"/>
</dbReference>
<protein>
    <submittedName>
        <fullName evidence="3">Methyltransferase domain-containing protein</fullName>
    </submittedName>
</protein>
<dbReference type="CDD" id="cd02440">
    <property type="entry name" value="AdoMet_MTases"/>
    <property type="match status" value="1"/>
</dbReference>
<evidence type="ECO:0000256" key="1">
    <source>
        <dbReference type="SAM" id="MobiDB-lite"/>
    </source>
</evidence>
<dbReference type="InterPro" id="IPR029063">
    <property type="entry name" value="SAM-dependent_MTases_sf"/>
</dbReference>
<dbReference type="SUPFAM" id="SSF53335">
    <property type="entry name" value="S-adenosyl-L-methionine-dependent methyltransferases"/>
    <property type="match status" value="1"/>
</dbReference>
<evidence type="ECO:0000313" key="3">
    <source>
        <dbReference type="EMBL" id="SHI43982.1"/>
    </source>
</evidence>
<dbReference type="EMBL" id="FQZF01000002">
    <property type="protein sequence ID" value="SHI43982.1"/>
    <property type="molecule type" value="Genomic_DNA"/>
</dbReference>
<dbReference type="InterPro" id="IPR013216">
    <property type="entry name" value="Methyltransf_11"/>
</dbReference>
<dbReference type="GO" id="GO:0008757">
    <property type="term" value="F:S-adenosylmethionine-dependent methyltransferase activity"/>
    <property type="evidence" value="ECO:0007669"/>
    <property type="project" value="InterPro"/>
</dbReference>
<name>A0A1M6B5G3_9PROT</name>
<dbReference type="Proteomes" id="UP000184387">
    <property type="component" value="Unassembled WGS sequence"/>
</dbReference>
<sequence length="597" mass="65914">MSTAGLAATAVALGEPAHRCPICRATEFIPFNGREMARCAQCKSVERNRLLWMIMQKRGVFRPGMRVLHMAPEQGLARRLVELCGDRYHACDLDPDRYRSRFMTVRALDLCTDLQKLPSRAFDLILHSHVMEHLPCSVESVLGELERVLAPGGHHFLSVPISGAHTREDLDESLTPEERRHRFGQEDHMRIFGSVDLVAMLRRVWGVEDPLIEPLSLLTPDELRLAAIPEAAWRGPGSHSVFHHQRPLRRPVRIAPNPVRPEPLPDPSPRKPKHGGPRLLLLMGMPRTGIPRLDRWLRPAAEALAQQGVHHWPQGQDVMEVIFGGFGTPERRAKGEAWLRRAEARPGGAPTPKAARATLDAWIESLGEGTGLLAADGLWSLQAPEVAALANHLAARRVRSTVLCWLRPPAEQIATMLEDRLLRGLSLQELGPGIERAFQPSYKRLDAWLTGFGKEAVTVRLAPEEPLEACRAMLSSFGISVPDMPVRPPPPAEPPPSLPAARALLALREGPGIGQATEALRARLRQVPGEPLVFPELVWRLLEPVLAREIGYLADRFGLSPESLRGDVTAMDDAAFLGWDAAAIRALLLAVDAEQPG</sequence>
<accession>A0A1M6B5G3</accession>
<dbReference type="GO" id="GO:0032259">
    <property type="term" value="P:methylation"/>
    <property type="evidence" value="ECO:0007669"/>
    <property type="project" value="UniProtKB-KW"/>
</dbReference>
<reference evidence="3 4" key="1">
    <citation type="submission" date="2016-11" db="EMBL/GenBank/DDBJ databases">
        <authorList>
            <person name="Jaros S."/>
            <person name="Januszkiewicz K."/>
            <person name="Wedrychowicz H."/>
        </authorList>
    </citation>
    <scope>NUCLEOTIDE SEQUENCE [LARGE SCALE GENOMIC DNA]</scope>
    <source>
        <strain evidence="3 4">DSM 14916</strain>
    </source>
</reference>
<keyword evidence="4" id="KW-1185">Reference proteome</keyword>
<keyword evidence="3" id="KW-0489">Methyltransferase</keyword>
<gene>
    <name evidence="3" type="ORF">SAMN02745194_00369</name>
</gene>
<feature type="compositionally biased region" description="Pro residues" evidence="1">
    <location>
        <begin position="258"/>
        <end position="267"/>
    </location>
</feature>
<organism evidence="3 4">
    <name type="scientific">Muricoccus roseus</name>
    <dbReference type="NCBI Taxonomy" id="198092"/>
    <lineage>
        <taxon>Bacteria</taxon>
        <taxon>Pseudomonadati</taxon>
        <taxon>Pseudomonadota</taxon>
        <taxon>Alphaproteobacteria</taxon>
        <taxon>Acetobacterales</taxon>
        <taxon>Roseomonadaceae</taxon>
        <taxon>Muricoccus</taxon>
    </lineage>
</organism>